<dbReference type="PANTHER" id="PTHR37767:SF1">
    <property type="entry name" value="HYDROXYPROLINE-RICH GLYCOPROTEIN FAMILY PROTEIN"/>
    <property type="match status" value="1"/>
</dbReference>
<feature type="region of interest" description="Disordered" evidence="1">
    <location>
        <begin position="98"/>
        <end position="125"/>
    </location>
</feature>
<evidence type="ECO:0000313" key="2">
    <source>
        <dbReference type="EMBL" id="KAF9671929.1"/>
    </source>
</evidence>
<protein>
    <submittedName>
        <fullName evidence="2">Uncharacterized protein</fullName>
    </submittedName>
</protein>
<gene>
    <name evidence="2" type="ORF">SADUNF_Sadunf12G0101500</name>
</gene>
<dbReference type="OrthoDB" id="1938864at2759"/>
<name>A0A835MPS0_9ROSI</name>
<proteinExistence type="predicted"/>
<keyword evidence="3" id="KW-1185">Reference proteome</keyword>
<dbReference type="PANTHER" id="PTHR37767">
    <property type="entry name" value="HYDROXYPROLINE-RICH GLYCOPROTEIN FAMILY PROTEIN"/>
    <property type="match status" value="1"/>
</dbReference>
<organism evidence="2 3">
    <name type="scientific">Salix dunnii</name>
    <dbReference type="NCBI Taxonomy" id="1413687"/>
    <lineage>
        <taxon>Eukaryota</taxon>
        <taxon>Viridiplantae</taxon>
        <taxon>Streptophyta</taxon>
        <taxon>Embryophyta</taxon>
        <taxon>Tracheophyta</taxon>
        <taxon>Spermatophyta</taxon>
        <taxon>Magnoliopsida</taxon>
        <taxon>eudicotyledons</taxon>
        <taxon>Gunneridae</taxon>
        <taxon>Pentapetalae</taxon>
        <taxon>rosids</taxon>
        <taxon>fabids</taxon>
        <taxon>Malpighiales</taxon>
        <taxon>Salicaceae</taxon>
        <taxon>Saliceae</taxon>
        <taxon>Salix</taxon>
    </lineage>
</organism>
<accession>A0A835MPS0</accession>
<reference evidence="2 3" key="1">
    <citation type="submission" date="2020-10" db="EMBL/GenBank/DDBJ databases">
        <title>Plant Genome Project.</title>
        <authorList>
            <person name="Zhang R.-G."/>
        </authorList>
    </citation>
    <scope>NUCLEOTIDE SEQUENCE [LARGE SCALE GENOMIC DNA]</scope>
    <source>
        <strain evidence="2">FAFU-HL-1</strain>
        <tissue evidence="2">Leaf</tissue>
    </source>
</reference>
<dbReference type="EMBL" id="JADGMS010000012">
    <property type="protein sequence ID" value="KAF9671929.1"/>
    <property type="molecule type" value="Genomic_DNA"/>
</dbReference>
<comment type="caution">
    <text evidence="2">The sequence shown here is derived from an EMBL/GenBank/DDBJ whole genome shotgun (WGS) entry which is preliminary data.</text>
</comment>
<feature type="compositionally biased region" description="Basic and acidic residues" evidence="1">
    <location>
        <begin position="33"/>
        <end position="44"/>
    </location>
</feature>
<dbReference type="Proteomes" id="UP000657918">
    <property type="component" value="Unassembled WGS sequence"/>
</dbReference>
<dbReference type="AlphaFoldDB" id="A0A835MPS0"/>
<evidence type="ECO:0000313" key="3">
    <source>
        <dbReference type="Proteomes" id="UP000657918"/>
    </source>
</evidence>
<evidence type="ECO:0000256" key="1">
    <source>
        <dbReference type="SAM" id="MobiDB-lite"/>
    </source>
</evidence>
<feature type="region of interest" description="Disordered" evidence="1">
    <location>
        <begin position="1"/>
        <end position="44"/>
    </location>
</feature>
<sequence>MRVQRAGEPNLLLDQKNGAAGMQSWDGNSNNPLRDDNHKHQKDDSAVENFGEIEQGMFSSDLESFSFKTDNSFCSAPSILANCLASSVAIFTAVPVQETSPTDDINSQLETPSSITSETDSNTSS</sequence>